<proteinExistence type="predicted"/>
<evidence type="ECO:0008006" key="3">
    <source>
        <dbReference type="Google" id="ProtNLM"/>
    </source>
</evidence>
<gene>
    <name evidence="1" type="ORF">MEDL_5807</name>
</gene>
<dbReference type="InterPro" id="IPR036397">
    <property type="entry name" value="RNaseH_sf"/>
</dbReference>
<keyword evidence="2" id="KW-1185">Reference proteome</keyword>
<dbReference type="Proteomes" id="UP000683360">
    <property type="component" value="Unassembled WGS sequence"/>
</dbReference>
<reference evidence="1" key="1">
    <citation type="submission" date="2021-03" db="EMBL/GenBank/DDBJ databases">
        <authorList>
            <person name="Bekaert M."/>
        </authorList>
    </citation>
    <scope>NUCLEOTIDE SEQUENCE</scope>
</reference>
<sequence length="342" mass="40237">MFWIGHDGSQYRDNIIRDIVVPHFDYHNLATRPIFIDDYARPRRARIVSAYLRQEVTDSIPWPPMSPDMNPIEHVWDDIGRKISNRNNITIVDSPGIQEQDNTTLMERLFDYLSNAIAFIYVIDCGRGEGLENDHKARYLRDEVIRGVERDIVWWFEGGATVEKQFRFLQENLEIELHRHPRIVLYLWLGTCNLTVKDGGLIQLKSTDNSSANELITKFREIYAFVRGFPTVELVLLELPPYSIFENNKYKGCEDPKYKEDDKKLNEQIGVVNTFVRETNLIYRKESPKFSLDIENTRKARNNHARYSFRFTTFYNDGIHPIPALARLWLLRICRRMVTDCA</sequence>
<evidence type="ECO:0000313" key="2">
    <source>
        <dbReference type="Proteomes" id="UP000683360"/>
    </source>
</evidence>
<dbReference type="GO" id="GO:0003676">
    <property type="term" value="F:nucleic acid binding"/>
    <property type="evidence" value="ECO:0007669"/>
    <property type="project" value="InterPro"/>
</dbReference>
<dbReference type="AlphaFoldDB" id="A0A8S3Q182"/>
<accession>A0A8S3Q182</accession>
<protein>
    <recommendedName>
        <fullName evidence="3">Tc1-like transposase DDE domain-containing protein</fullName>
    </recommendedName>
</protein>
<dbReference type="Gene3D" id="3.30.420.10">
    <property type="entry name" value="Ribonuclease H-like superfamily/Ribonuclease H"/>
    <property type="match status" value="1"/>
</dbReference>
<dbReference type="EMBL" id="CAJPWZ010000332">
    <property type="protein sequence ID" value="CAG2190504.1"/>
    <property type="molecule type" value="Genomic_DNA"/>
</dbReference>
<name>A0A8S3Q182_MYTED</name>
<dbReference type="CDD" id="cd00882">
    <property type="entry name" value="Ras_like_GTPase"/>
    <property type="match status" value="1"/>
</dbReference>
<organism evidence="1 2">
    <name type="scientific">Mytilus edulis</name>
    <name type="common">Blue mussel</name>
    <dbReference type="NCBI Taxonomy" id="6550"/>
    <lineage>
        <taxon>Eukaryota</taxon>
        <taxon>Metazoa</taxon>
        <taxon>Spiralia</taxon>
        <taxon>Lophotrochozoa</taxon>
        <taxon>Mollusca</taxon>
        <taxon>Bivalvia</taxon>
        <taxon>Autobranchia</taxon>
        <taxon>Pteriomorphia</taxon>
        <taxon>Mytilida</taxon>
        <taxon>Mytiloidea</taxon>
        <taxon>Mytilidae</taxon>
        <taxon>Mytilinae</taxon>
        <taxon>Mytilus</taxon>
    </lineage>
</organism>
<dbReference type="OrthoDB" id="9996331at2759"/>
<comment type="caution">
    <text evidence="1">The sequence shown here is derived from an EMBL/GenBank/DDBJ whole genome shotgun (WGS) entry which is preliminary data.</text>
</comment>
<evidence type="ECO:0000313" key="1">
    <source>
        <dbReference type="EMBL" id="CAG2190504.1"/>
    </source>
</evidence>